<dbReference type="Gene3D" id="3.30.70.1210">
    <property type="entry name" value="Crispr-associated protein, domain 2"/>
    <property type="match status" value="1"/>
</dbReference>
<organism evidence="1 2">
    <name type="scientific">Anaeromyxobacter dehalogenans (strain ATCC BAA-258 / DSM 21875 / 2CP-1)</name>
    <dbReference type="NCBI Taxonomy" id="455488"/>
    <lineage>
        <taxon>Bacteria</taxon>
        <taxon>Pseudomonadati</taxon>
        <taxon>Myxococcota</taxon>
        <taxon>Myxococcia</taxon>
        <taxon>Myxococcales</taxon>
        <taxon>Cystobacterineae</taxon>
        <taxon>Anaeromyxobacteraceae</taxon>
        <taxon>Anaeromyxobacter</taxon>
    </lineage>
</organism>
<dbReference type="EMBL" id="CP001359">
    <property type="protein sequence ID" value="ACL64137.1"/>
    <property type="molecule type" value="Genomic_DNA"/>
</dbReference>
<dbReference type="SMART" id="SM01101">
    <property type="entry name" value="CRISPR_assoc"/>
    <property type="match status" value="1"/>
</dbReference>
<proteinExistence type="predicted"/>
<evidence type="ECO:0000313" key="2">
    <source>
        <dbReference type="Proteomes" id="UP000007089"/>
    </source>
</evidence>
<keyword evidence="2" id="KW-1185">Reference proteome</keyword>
<dbReference type="KEGG" id="acp:A2cp1_0783"/>
<dbReference type="RefSeq" id="WP_012632156.1">
    <property type="nucleotide sequence ID" value="NC_011891.1"/>
</dbReference>
<gene>
    <name evidence="1" type="ordered locus">A2cp1_0783</name>
</gene>
<name>B8JDP2_ANAD2</name>
<sequence length="243" mass="27253">MSADLRMLRMRFDAGRLYELGRRRRLPPRTDLGYLLHCELRELFGADSPAPFAVRDAAGRGVTVLGYSSRPAAALQRHAQQYADPDVYAVCDWTSLDEKPLPQRWAAGERLGFEVRACPVVRMSSDGPRWRAGAEVDAYLARCWRAEGPVDREAVYREWLLEELRRRGGARLISARVMGHQRGHVVRRDHRPERKAVGGERPEAVFSGELEVADPAAFGALLARGVGRHRGFGFGMLLLRPPG</sequence>
<dbReference type="Proteomes" id="UP000007089">
    <property type="component" value="Chromosome"/>
</dbReference>
<reference evidence="1" key="1">
    <citation type="submission" date="2009-01" db="EMBL/GenBank/DDBJ databases">
        <title>Complete sequence of Anaeromyxobacter dehalogenans 2CP-1.</title>
        <authorList>
            <consortium name="US DOE Joint Genome Institute"/>
            <person name="Lucas S."/>
            <person name="Copeland A."/>
            <person name="Lapidus A."/>
            <person name="Glavina del Rio T."/>
            <person name="Dalin E."/>
            <person name="Tice H."/>
            <person name="Bruce D."/>
            <person name="Goodwin L."/>
            <person name="Pitluck S."/>
            <person name="Saunders E."/>
            <person name="Brettin T."/>
            <person name="Detter J.C."/>
            <person name="Han C."/>
            <person name="Larimer F."/>
            <person name="Land M."/>
            <person name="Hauser L."/>
            <person name="Kyrpides N."/>
            <person name="Ovchinnikova G."/>
            <person name="Beliaev A.S."/>
            <person name="Richardson P."/>
        </authorList>
    </citation>
    <scope>NUCLEOTIDE SEQUENCE</scope>
    <source>
        <strain evidence="1">2CP-1</strain>
    </source>
</reference>
<protein>
    <submittedName>
        <fullName evidence="1">CRISPR-associated protein, Cse3 family</fullName>
    </submittedName>
</protein>
<dbReference type="SUPFAM" id="SSF117987">
    <property type="entry name" value="CRISPR-associated protein"/>
    <property type="match status" value="1"/>
</dbReference>
<accession>B8JDP2</accession>
<dbReference type="HOGENOM" id="CLU_1049213_0_0_7"/>
<dbReference type="Pfam" id="PF08798">
    <property type="entry name" value="CRISPR_assoc"/>
    <property type="match status" value="1"/>
</dbReference>
<evidence type="ECO:0000313" key="1">
    <source>
        <dbReference type="EMBL" id="ACL64137.1"/>
    </source>
</evidence>
<dbReference type="InterPro" id="IPR010179">
    <property type="entry name" value="CRISPR-assoc_prot_Cse3"/>
</dbReference>
<dbReference type="AlphaFoldDB" id="B8JDP2"/>